<feature type="domain" description="Xylose isomerase-like TIM barrel" evidence="1">
    <location>
        <begin position="21"/>
        <end position="270"/>
    </location>
</feature>
<dbReference type="InterPro" id="IPR050312">
    <property type="entry name" value="IolE/XylAMocC-like"/>
</dbReference>
<dbReference type="Pfam" id="PF01261">
    <property type="entry name" value="AP_endonuc_2"/>
    <property type="match status" value="1"/>
</dbReference>
<dbReference type="RefSeq" id="WP_043032031.1">
    <property type="nucleotide sequence ID" value="NZ_JXSU01000007.1"/>
</dbReference>
<keyword evidence="2" id="KW-0378">Hydrolase</keyword>
<reference evidence="2 3" key="1">
    <citation type="submission" date="2014-06" db="EMBL/GenBank/DDBJ databases">
        <title>Genome characterization of distinct group I Clostridium botulinum lineages.</title>
        <authorList>
            <person name="Giordani F."/>
            <person name="Anselmo A."/>
            <person name="Fillo S."/>
            <person name="Palozzi A.M."/>
            <person name="Fortunato A."/>
            <person name="Gentile B."/>
            <person name="Ciammaruconi A."/>
            <person name="Anniballi F."/>
            <person name="De Medici D."/>
            <person name="Lista F."/>
        </authorList>
    </citation>
    <scope>NUCLEOTIDE SEQUENCE [LARGE SCALE GENOMIC DNA]</scope>
    <source>
        <strain evidence="2 3">B2 450</strain>
    </source>
</reference>
<gene>
    <name evidence="2" type="ORF">N495_10785</name>
</gene>
<comment type="caution">
    <text evidence="2">The sequence shown here is derived from an EMBL/GenBank/DDBJ whole genome shotgun (WGS) entry which is preliminary data.</text>
</comment>
<dbReference type="GO" id="GO:0004519">
    <property type="term" value="F:endonuclease activity"/>
    <property type="evidence" value="ECO:0007669"/>
    <property type="project" value="UniProtKB-KW"/>
</dbReference>
<dbReference type="PANTHER" id="PTHR12110:SF21">
    <property type="entry name" value="XYLOSE ISOMERASE-LIKE TIM BARREL DOMAIN-CONTAINING PROTEIN"/>
    <property type="match status" value="1"/>
</dbReference>
<accession>A0A0D1BUP2</accession>
<dbReference type="PATRIC" id="fig|1379739.3.peg.2527"/>
<evidence type="ECO:0000313" key="2">
    <source>
        <dbReference type="EMBL" id="KIS24045.1"/>
    </source>
</evidence>
<dbReference type="Proteomes" id="UP000032250">
    <property type="component" value="Unassembled WGS sequence"/>
</dbReference>
<organism evidence="2 3">
    <name type="scientific">Clostridium botulinum B2 450</name>
    <dbReference type="NCBI Taxonomy" id="1379739"/>
    <lineage>
        <taxon>Bacteria</taxon>
        <taxon>Bacillati</taxon>
        <taxon>Bacillota</taxon>
        <taxon>Clostridia</taxon>
        <taxon>Eubacteriales</taxon>
        <taxon>Clostridiaceae</taxon>
        <taxon>Clostridium</taxon>
    </lineage>
</organism>
<name>A0A0D1BUP2_CLOBO</name>
<dbReference type="Gene3D" id="3.20.20.150">
    <property type="entry name" value="Divalent-metal-dependent TIM barrel enzymes"/>
    <property type="match status" value="1"/>
</dbReference>
<keyword evidence="2" id="KW-0255">Endonuclease</keyword>
<dbReference type="AlphaFoldDB" id="A0A0D1BUP2"/>
<dbReference type="OrthoDB" id="270844at2"/>
<evidence type="ECO:0000313" key="3">
    <source>
        <dbReference type="Proteomes" id="UP000032250"/>
    </source>
</evidence>
<protein>
    <submittedName>
        <fullName evidence="2">AP endonuclease</fullName>
    </submittedName>
</protein>
<proteinExistence type="predicted"/>
<dbReference type="InterPro" id="IPR036237">
    <property type="entry name" value="Xyl_isomerase-like_sf"/>
</dbReference>
<evidence type="ECO:0000259" key="1">
    <source>
        <dbReference type="Pfam" id="PF01261"/>
    </source>
</evidence>
<sequence>MLKFAYNTNGLRNMPLEEAIKQISNHSYDGIEISLHKQHFHPLDINIEEVKKIKSILESYGLILSDIATGCDNILSDDKFEPSIICKDSIGRKKRIELLIKTAEFAEYLGVDVINFATGFKSDKVSSNEAYDYLKQGINYLLVKCPNTTFALEPEPGMFIEKTEQAINLINEINNPRLMLNLDIGHVYCCEEDPISSIRKSIPYTRHIHIEDIKNRVHYHQIPGTGDIDFNTILKDLIKYNYQYYISVELYHHADDWNNALVKSIKYLKQIEQHIREFPSMKLVQ</sequence>
<keyword evidence="2" id="KW-0540">Nuclease</keyword>
<dbReference type="SUPFAM" id="SSF51658">
    <property type="entry name" value="Xylose isomerase-like"/>
    <property type="match status" value="1"/>
</dbReference>
<dbReference type="InterPro" id="IPR013022">
    <property type="entry name" value="Xyl_isomerase-like_TIM-brl"/>
</dbReference>
<dbReference type="HOGENOM" id="CLU_050006_5_0_9"/>
<dbReference type="EMBL" id="JXSU01000007">
    <property type="protein sequence ID" value="KIS24045.1"/>
    <property type="molecule type" value="Genomic_DNA"/>
</dbReference>
<dbReference type="PANTHER" id="PTHR12110">
    <property type="entry name" value="HYDROXYPYRUVATE ISOMERASE"/>
    <property type="match status" value="1"/>
</dbReference>